<evidence type="ECO:0000313" key="8">
    <source>
        <dbReference type="EMBL" id="TGY35360.1"/>
    </source>
</evidence>
<dbReference type="Gene3D" id="2.40.10.220">
    <property type="entry name" value="predicted glycosyltransferase like domains"/>
    <property type="match status" value="1"/>
</dbReference>
<keyword evidence="1 4" id="KW-0973">c-di-GMP</keyword>
<accession>A0A4V3RJB8</accession>
<proteinExistence type="inferred from homology"/>
<dbReference type="OrthoDB" id="5572581at2"/>
<name>A0A4V3RJB8_STEMA</name>
<dbReference type="GO" id="GO:0035438">
    <property type="term" value="F:cyclic-di-GMP binding"/>
    <property type="evidence" value="ECO:0007669"/>
    <property type="project" value="UniProtKB-UniRule"/>
</dbReference>
<dbReference type="Proteomes" id="UP000306631">
    <property type="component" value="Unassembled WGS sequence"/>
</dbReference>
<organism evidence="8 9">
    <name type="scientific">Stenotrophomonas maltophilia</name>
    <name type="common">Pseudomonas maltophilia</name>
    <name type="synonym">Xanthomonas maltophilia</name>
    <dbReference type="NCBI Taxonomy" id="40324"/>
    <lineage>
        <taxon>Bacteria</taxon>
        <taxon>Pseudomonadati</taxon>
        <taxon>Pseudomonadota</taxon>
        <taxon>Gammaproteobacteria</taxon>
        <taxon>Lysobacterales</taxon>
        <taxon>Lysobacteraceae</taxon>
        <taxon>Stenotrophomonas</taxon>
        <taxon>Stenotrophomonas maltophilia group</taxon>
    </lineage>
</organism>
<dbReference type="GO" id="GO:0071973">
    <property type="term" value="P:bacterial-type flagellum-dependent cell motility"/>
    <property type="evidence" value="ECO:0007669"/>
    <property type="project" value="UniProtKB-UniRule"/>
</dbReference>
<dbReference type="AlphaFoldDB" id="A0A4V3RJB8"/>
<evidence type="ECO:0000259" key="6">
    <source>
        <dbReference type="Pfam" id="PF07238"/>
    </source>
</evidence>
<keyword evidence="3 4" id="KW-0975">Bacterial flagellum</keyword>
<gene>
    <name evidence="4" type="primary">ycgR</name>
    <name evidence="8" type="ORF">E5352_06490</name>
</gene>
<evidence type="ECO:0000313" key="9">
    <source>
        <dbReference type="Proteomes" id="UP000306631"/>
    </source>
</evidence>
<keyword evidence="8" id="KW-0282">Flagellum</keyword>
<dbReference type="InterPro" id="IPR009875">
    <property type="entry name" value="PilZ_domain"/>
</dbReference>
<keyword evidence="8" id="KW-0966">Cell projection</keyword>
<sequence>MSEGSLPAHDGTHAAPDPGTDDKYLVRNPRQIRQLLQALIDQRSLINAHIDGRDQSFPTAVLELDEDEDELLLDGSPSETSNRAAEAADHLLCFGQLERVMVRFRLDGLVRIHNEGHVGFRAPFPTELVHLQRRELYRLETPITDSPKLVLPVDDDRSEALTMRVVDISGGGLAVTVAEDCPVFGLQKRYDGCRLELPDSSPINVSLVACNMRAQKLPNGVEMKRVGLRFDALPRGADSAIQRYIFRIDRQRKARRNGES</sequence>
<dbReference type="EMBL" id="SRYW01000004">
    <property type="protein sequence ID" value="TGY35360.1"/>
    <property type="molecule type" value="Genomic_DNA"/>
</dbReference>
<dbReference type="InterPro" id="IPR009926">
    <property type="entry name" value="T3SS_YcgR_PilZN"/>
</dbReference>
<comment type="subcellular location">
    <subcellularLocation>
        <location evidence="4">Bacterial flagellum basal body</location>
    </subcellularLocation>
</comment>
<evidence type="ECO:0000256" key="2">
    <source>
        <dbReference type="ARBA" id="ARBA00022741"/>
    </source>
</evidence>
<comment type="subunit">
    <text evidence="4">Monomer. Interacts with the flagellar basal bodies.</text>
</comment>
<dbReference type="Pfam" id="PF07238">
    <property type="entry name" value="PilZ"/>
    <property type="match status" value="1"/>
</dbReference>
<dbReference type="InterPro" id="IPR012349">
    <property type="entry name" value="Split_barrel_FMN-bd"/>
</dbReference>
<comment type="function">
    <text evidence="4">Acts as a flagellar brake, regulating swimming and swarming in a bis-(3'-5') cyclic diguanylic acid (c-di-GMP)-dependent manner. Binds 1 c-di-GMP dimer per subunit. Increasing levels of c-di-GMP lead to decreased motility.</text>
</comment>
<evidence type="ECO:0000256" key="4">
    <source>
        <dbReference type="HAMAP-Rule" id="MF_01457"/>
    </source>
</evidence>
<keyword evidence="2 4" id="KW-0547">Nucleotide-binding</keyword>
<dbReference type="GO" id="GO:0071945">
    <property type="term" value="P:regulation of bacterial-type flagellum-dependent cell motility by regulation of motor speed"/>
    <property type="evidence" value="ECO:0007669"/>
    <property type="project" value="UniProtKB-UniRule"/>
</dbReference>
<keyword evidence="8" id="KW-0969">Cilium</keyword>
<dbReference type="HAMAP" id="MF_01457">
    <property type="entry name" value="YcgR"/>
    <property type="match status" value="1"/>
</dbReference>
<dbReference type="Pfam" id="PF07317">
    <property type="entry name" value="PilZN"/>
    <property type="match status" value="1"/>
</dbReference>
<evidence type="ECO:0000259" key="7">
    <source>
        <dbReference type="Pfam" id="PF07317"/>
    </source>
</evidence>
<feature type="domain" description="PilZ" evidence="6">
    <location>
        <begin position="153"/>
        <end position="247"/>
    </location>
</feature>
<protein>
    <recommendedName>
        <fullName evidence="4">Flagellar brake protein YcgR</fullName>
    </recommendedName>
    <alternativeName>
        <fullName evidence="4">Cyclic di-GMP binding protein YcgR</fullName>
    </alternativeName>
</protein>
<comment type="similarity">
    <text evidence="4">Belongs to the YcgR family.</text>
</comment>
<reference evidence="8 9" key="1">
    <citation type="submission" date="2019-04" db="EMBL/GenBank/DDBJ databases">
        <title>Microbes associate with the intestines of laboratory mice.</title>
        <authorList>
            <person name="Navarre W."/>
            <person name="Wong E."/>
            <person name="Huang K."/>
            <person name="Tropini C."/>
            <person name="Ng K."/>
            <person name="Yu B."/>
        </authorList>
    </citation>
    <scope>NUCLEOTIDE SEQUENCE [LARGE SCALE GENOMIC DNA]</scope>
    <source>
        <strain evidence="8 9">NM62_B4-13</strain>
    </source>
</reference>
<dbReference type="RefSeq" id="WP_017354389.1">
    <property type="nucleotide sequence ID" value="NZ_SRYW01000004.1"/>
</dbReference>
<evidence type="ECO:0000256" key="5">
    <source>
        <dbReference type="SAM" id="MobiDB-lite"/>
    </source>
</evidence>
<comment type="caution">
    <text evidence="8">The sequence shown here is derived from an EMBL/GenBank/DDBJ whole genome shotgun (WGS) entry which is preliminary data.</text>
</comment>
<feature type="domain" description="Type III secretion system flagellar brake protein YcgR PilZN" evidence="7">
    <location>
        <begin position="24"/>
        <end position="129"/>
    </location>
</feature>
<dbReference type="InterPro" id="IPR023787">
    <property type="entry name" value="T3SS_YcgR"/>
</dbReference>
<evidence type="ECO:0000256" key="3">
    <source>
        <dbReference type="ARBA" id="ARBA00023143"/>
    </source>
</evidence>
<dbReference type="Gene3D" id="2.30.110.10">
    <property type="entry name" value="Electron Transport, Fmn-binding Protein, Chain A"/>
    <property type="match status" value="1"/>
</dbReference>
<evidence type="ECO:0000256" key="1">
    <source>
        <dbReference type="ARBA" id="ARBA00022636"/>
    </source>
</evidence>
<feature type="region of interest" description="Disordered" evidence="5">
    <location>
        <begin position="1"/>
        <end position="24"/>
    </location>
</feature>
<dbReference type="GO" id="GO:0009425">
    <property type="term" value="C:bacterial-type flagellum basal body"/>
    <property type="evidence" value="ECO:0007669"/>
    <property type="project" value="UniProtKB-SubCell"/>
</dbReference>